<accession>A0ABQ9GL25</accession>
<keyword evidence="5" id="KW-1185">Reference proteome</keyword>
<feature type="signal peptide" evidence="2">
    <location>
        <begin position="1"/>
        <end position="23"/>
    </location>
</feature>
<gene>
    <name evidence="4" type="ORF">PR048_026340</name>
</gene>
<dbReference type="PANTHER" id="PTHR11552">
    <property type="entry name" value="GLUCOSE-METHANOL-CHOLINE GMC OXIDOREDUCTASE"/>
    <property type="match status" value="1"/>
</dbReference>
<keyword evidence="2" id="KW-0732">Signal</keyword>
<dbReference type="SUPFAM" id="SSF54373">
    <property type="entry name" value="FAD-linked reductases, C-terminal domain"/>
    <property type="match status" value="1"/>
</dbReference>
<dbReference type="InterPro" id="IPR036188">
    <property type="entry name" value="FAD/NAD-bd_sf"/>
</dbReference>
<proteinExistence type="inferred from homology"/>
<comment type="similarity">
    <text evidence="1">Belongs to the GMC oxidoreductase family.</text>
</comment>
<dbReference type="InterPro" id="IPR000172">
    <property type="entry name" value="GMC_OxRdtase_N"/>
</dbReference>
<protein>
    <recommendedName>
        <fullName evidence="3">Glucose-methanol-choline oxidoreductase N-terminal domain-containing protein</fullName>
    </recommendedName>
</protein>
<dbReference type="InterPro" id="IPR012132">
    <property type="entry name" value="GMC_OxRdtase"/>
</dbReference>
<dbReference type="Pfam" id="PF05199">
    <property type="entry name" value="GMC_oxred_C"/>
    <property type="match status" value="1"/>
</dbReference>
<dbReference type="EMBL" id="JARBHB010000011">
    <property type="protein sequence ID" value="KAJ8872726.1"/>
    <property type="molecule type" value="Genomic_DNA"/>
</dbReference>
<feature type="chain" id="PRO_5045160900" description="Glucose-methanol-choline oxidoreductase N-terminal domain-containing protein" evidence="2">
    <location>
        <begin position="24"/>
        <end position="568"/>
    </location>
</feature>
<dbReference type="SUPFAM" id="SSF51905">
    <property type="entry name" value="FAD/NAD(P)-binding domain"/>
    <property type="match status" value="1"/>
</dbReference>
<dbReference type="PIRSF" id="PIRSF000137">
    <property type="entry name" value="Alcohol_oxidase"/>
    <property type="match status" value="1"/>
</dbReference>
<evidence type="ECO:0000313" key="4">
    <source>
        <dbReference type="EMBL" id="KAJ8872726.1"/>
    </source>
</evidence>
<reference evidence="4 5" key="1">
    <citation type="submission" date="2023-02" db="EMBL/GenBank/DDBJ databases">
        <title>LHISI_Scaffold_Assembly.</title>
        <authorList>
            <person name="Stuart O.P."/>
            <person name="Cleave R."/>
            <person name="Magrath M.J.L."/>
            <person name="Mikheyev A.S."/>
        </authorList>
    </citation>
    <scope>NUCLEOTIDE SEQUENCE [LARGE SCALE GENOMIC DNA]</scope>
    <source>
        <strain evidence="4">Daus_M_001</strain>
        <tissue evidence="4">Leg muscle</tissue>
    </source>
</reference>
<evidence type="ECO:0000256" key="1">
    <source>
        <dbReference type="ARBA" id="ARBA00010790"/>
    </source>
</evidence>
<name>A0ABQ9GL25_9NEOP</name>
<evidence type="ECO:0000259" key="3">
    <source>
        <dbReference type="PROSITE" id="PS00624"/>
    </source>
</evidence>
<dbReference type="Proteomes" id="UP001159363">
    <property type="component" value="Chromosome 10"/>
</dbReference>
<dbReference type="Gene3D" id="3.50.50.60">
    <property type="entry name" value="FAD/NAD(P)-binding domain"/>
    <property type="match status" value="1"/>
</dbReference>
<dbReference type="PROSITE" id="PS00624">
    <property type="entry name" value="GMC_OXRED_2"/>
    <property type="match status" value="1"/>
</dbReference>
<evidence type="ECO:0000313" key="5">
    <source>
        <dbReference type="Proteomes" id="UP001159363"/>
    </source>
</evidence>
<dbReference type="Gene3D" id="3.30.560.10">
    <property type="entry name" value="Glucose Oxidase, domain 3"/>
    <property type="match status" value="1"/>
</dbReference>
<organism evidence="4 5">
    <name type="scientific">Dryococelus australis</name>
    <dbReference type="NCBI Taxonomy" id="614101"/>
    <lineage>
        <taxon>Eukaryota</taxon>
        <taxon>Metazoa</taxon>
        <taxon>Ecdysozoa</taxon>
        <taxon>Arthropoda</taxon>
        <taxon>Hexapoda</taxon>
        <taxon>Insecta</taxon>
        <taxon>Pterygota</taxon>
        <taxon>Neoptera</taxon>
        <taxon>Polyneoptera</taxon>
        <taxon>Phasmatodea</taxon>
        <taxon>Verophasmatodea</taxon>
        <taxon>Anareolatae</taxon>
        <taxon>Phasmatidae</taxon>
        <taxon>Eurycanthinae</taxon>
        <taxon>Dryococelus</taxon>
    </lineage>
</organism>
<comment type="caution">
    <text evidence="4">The sequence shown here is derived from an EMBL/GenBank/DDBJ whole genome shotgun (WGS) entry which is preliminary data.</text>
</comment>
<dbReference type="InterPro" id="IPR007867">
    <property type="entry name" value="GMC_OxRtase_C"/>
</dbReference>
<feature type="domain" description="Glucose-methanol-choline oxidoreductase N-terminal" evidence="3">
    <location>
        <begin position="285"/>
        <end position="299"/>
    </location>
</feature>
<sequence>MMTIHCVWILGVAISCSVSHISARLVEDAYYDFVIVGAGSAGSVLAYRLTEIHNWNVLLVEAGEEPPEWSLIPAYTTFGLQPRGGIDWQYRTVPSPHYCGGAPCIYPRGKCLGGSSSTNGMFYIRGSKTDYDELERLGNEGWGYEDVLKYFLKSERNGDANLASTRYHGSEGFLSVDYFDYKDVNTMGIFQALKEFGLPEIDVNGAHILGATITQMTTARGERHSTNSAFLKPARNRSNLHIKINSHVTRILMRKKNNEAYGIEYLKDGVTQRAFARKEVIISAGTIGTPQILQLSGIGPREVLVPLGIDLIHDLPVGYSLQDHVCASVVYRLTQTAQLPNITQIYTDFLDYVKDHKGPLTATGTLQVAAFFPSNNSRDDNEYSDLELLFFPWLAEGSIPLSYYDKIRVIPVVLKPRSKGYVKVNSTDPLQPPLIQPNFLQDEADVQVLLRGIDYSLKILQMPALQNLKFQLDADAIPGCGHLVVGTEKFWRCIIRVSSTTLFHPVSTCKMGPRSDPSSVVDSRLRVHNIASLRVIDASIMPFLISGHTNALAIMIGEKGADMIKEDW</sequence>
<dbReference type="PANTHER" id="PTHR11552:SF217">
    <property type="entry name" value="GLUCOSE DEHYDROGENASE [FAD, QUINONE]"/>
    <property type="match status" value="1"/>
</dbReference>
<dbReference type="Pfam" id="PF00732">
    <property type="entry name" value="GMC_oxred_N"/>
    <property type="match status" value="1"/>
</dbReference>
<evidence type="ECO:0000256" key="2">
    <source>
        <dbReference type="SAM" id="SignalP"/>
    </source>
</evidence>